<keyword evidence="2" id="KW-1185">Reference proteome</keyword>
<proteinExistence type="predicted"/>
<dbReference type="Proteomes" id="UP000053902">
    <property type="component" value="Unassembled WGS sequence"/>
</dbReference>
<dbReference type="EMBL" id="CCSF01000001">
    <property type="protein sequence ID" value="CDZ95454.1"/>
    <property type="molecule type" value="Genomic_DNA"/>
</dbReference>
<sequence>MPAEKRYSIILEHTGQVLLGHASLSQIEAFWDANDTRYFGLRIEDEQSDHARVFVTDVIPEEEEETLFA</sequence>
<dbReference type="HOGENOM" id="CLU_2790893_0_0_6"/>
<dbReference type="RefSeq" id="WP_037025271.1">
    <property type="nucleotide sequence ID" value="NZ_CCSF01000001.1"/>
</dbReference>
<dbReference type="OrthoDB" id="6965064at2"/>
<evidence type="ECO:0000313" key="2">
    <source>
        <dbReference type="Proteomes" id="UP000053902"/>
    </source>
</evidence>
<evidence type="ECO:0000313" key="1">
    <source>
        <dbReference type="EMBL" id="CDZ95454.1"/>
    </source>
</evidence>
<accession>A0A078LW93</accession>
<gene>
    <name evidence="1" type="ORF">BN1079_02789</name>
</gene>
<name>A0A078LW93_9PSED</name>
<dbReference type="AlphaFoldDB" id="A0A078LW93"/>
<protein>
    <submittedName>
        <fullName evidence="1">Uncharacterized protein</fullName>
    </submittedName>
</protein>
<organism evidence="1 2">
    <name type="scientific">Pseudomonas saudiphocaensis</name>
    <dbReference type="NCBI Taxonomy" id="1499686"/>
    <lineage>
        <taxon>Bacteria</taxon>
        <taxon>Pseudomonadati</taxon>
        <taxon>Pseudomonadota</taxon>
        <taxon>Gammaproteobacteria</taxon>
        <taxon>Pseudomonadales</taxon>
        <taxon>Pseudomonadaceae</taxon>
        <taxon>Pseudomonas</taxon>
    </lineage>
</organism>
<dbReference type="STRING" id="1499686.BN1079_02789"/>
<reference evidence="1 2" key="1">
    <citation type="submission" date="2014-07" db="EMBL/GenBank/DDBJ databases">
        <authorList>
            <person name="Urmite Genomes Urmite Genomes"/>
        </authorList>
    </citation>
    <scope>NUCLEOTIDE SEQUENCE [LARGE SCALE GENOMIC DNA]</scope>
    <source>
        <strain evidence="1 2">20_BN</strain>
    </source>
</reference>